<evidence type="ECO:0000313" key="1">
    <source>
        <dbReference type="EMBL" id="MBX11867.1"/>
    </source>
</evidence>
<accession>A0A2P2L1K8</accession>
<protein>
    <submittedName>
        <fullName evidence="1">Uncharacterized protein</fullName>
    </submittedName>
</protein>
<sequence>MILGLFHSCFVTWPNATTNKIDMVIERRRMNITKQKEIGKMCVVKMDWTLKKIWKRN</sequence>
<name>A0A2P2L1K8_RHIMU</name>
<dbReference type="EMBL" id="GGEC01031383">
    <property type="protein sequence ID" value="MBX11867.1"/>
    <property type="molecule type" value="Transcribed_RNA"/>
</dbReference>
<reference evidence="1" key="1">
    <citation type="submission" date="2018-02" db="EMBL/GenBank/DDBJ databases">
        <title>Rhizophora mucronata_Transcriptome.</title>
        <authorList>
            <person name="Meera S.P."/>
            <person name="Sreeshan A."/>
            <person name="Augustine A."/>
        </authorList>
    </citation>
    <scope>NUCLEOTIDE SEQUENCE</scope>
    <source>
        <tissue evidence="1">Leaf</tissue>
    </source>
</reference>
<proteinExistence type="predicted"/>
<dbReference type="AlphaFoldDB" id="A0A2P2L1K8"/>
<organism evidence="1">
    <name type="scientific">Rhizophora mucronata</name>
    <name type="common">Asiatic mangrove</name>
    <dbReference type="NCBI Taxonomy" id="61149"/>
    <lineage>
        <taxon>Eukaryota</taxon>
        <taxon>Viridiplantae</taxon>
        <taxon>Streptophyta</taxon>
        <taxon>Embryophyta</taxon>
        <taxon>Tracheophyta</taxon>
        <taxon>Spermatophyta</taxon>
        <taxon>Magnoliopsida</taxon>
        <taxon>eudicotyledons</taxon>
        <taxon>Gunneridae</taxon>
        <taxon>Pentapetalae</taxon>
        <taxon>rosids</taxon>
        <taxon>fabids</taxon>
        <taxon>Malpighiales</taxon>
        <taxon>Rhizophoraceae</taxon>
        <taxon>Rhizophora</taxon>
    </lineage>
</organism>